<dbReference type="Gene3D" id="3.30.559.10">
    <property type="entry name" value="Chloramphenicol acetyltransferase-like domain"/>
    <property type="match status" value="2"/>
</dbReference>
<dbReference type="Gene3D" id="3.30.300.30">
    <property type="match status" value="1"/>
</dbReference>
<evidence type="ECO:0000313" key="5">
    <source>
        <dbReference type="Proteomes" id="UP000248333"/>
    </source>
</evidence>
<dbReference type="Pfam" id="PF00501">
    <property type="entry name" value="AMP-binding"/>
    <property type="match status" value="1"/>
</dbReference>
<dbReference type="CDD" id="cd19531">
    <property type="entry name" value="LCL_NRPS-like"/>
    <property type="match status" value="1"/>
</dbReference>
<dbReference type="GO" id="GO:0044550">
    <property type="term" value="P:secondary metabolite biosynthetic process"/>
    <property type="evidence" value="ECO:0007669"/>
    <property type="project" value="TreeGrafter"/>
</dbReference>
<dbReference type="SUPFAM" id="SSF52777">
    <property type="entry name" value="CoA-dependent acyltransferases"/>
    <property type="match status" value="4"/>
</dbReference>
<dbReference type="Gene3D" id="3.30.559.30">
    <property type="entry name" value="Nonribosomal peptide synthetase, condensation domain"/>
    <property type="match status" value="2"/>
</dbReference>
<evidence type="ECO:0000259" key="3">
    <source>
        <dbReference type="PROSITE" id="PS50075"/>
    </source>
</evidence>
<dbReference type="InterPro" id="IPR036736">
    <property type="entry name" value="ACP-like_sf"/>
</dbReference>
<dbReference type="NCBIfam" id="TIGR01733">
    <property type="entry name" value="AA-adenyl-dom"/>
    <property type="match status" value="1"/>
</dbReference>
<dbReference type="Pfam" id="PF13193">
    <property type="entry name" value="AMP-binding_C"/>
    <property type="match status" value="1"/>
</dbReference>
<dbReference type="InterPro" id="IPR020845">
    <property type="entry name" value="AMP-binding_CS"/>
</dbReference>
<dbReference type="CDD" id="cd05930">
    <property type="entry name" value="A_NRPS"/>
    <property type="match status" value="1"/>
</dbReference>
<keyword evidence="5" id="KW-1185">Reference proteome</keyword>
<dbReference type="OrthoDB" id="4477213at2"/>
<comment type="cofactor">
    <cofactor evidence="1">
        <name>pantetheine 4'-phosphate</name>
        <dbReference type="ChEBI" id="CHEBI:47942"/>
    </cofactor>
</comment>
<dbReference type="GO" id="GO:0043041">
    <property type="term" value="P:amino acid activation for nonribosomal peptide biosynthetic process"/>
    <property type="evidence" value="ECO:0007669"/>
    <property type="project" value="TreeGrafter"/>
</dbReference>
<accession>A0A318NJ98</accession>
<evidence type="ECO:0000313" key="4">
    <source>
        <dbReference type="EMBL" id="PYC66837.1"/>
    </source>
</evidence>
<dbReference type="InterPro" id="IPR045851">
    <property type="entry name" value="AMP-bd_C_sf"/>
</dbReference>
<dbReference type="GO" id="GO:0031177">
    <property type="term" value="F:phosphopantetheine binding"/>
    <property type="evidence" value="ECO:0007669"/>
    <property type="project" value="TreeGrafter"/>
</dbReference>
<dbReference type="Gene3D" id="3.40.50.12780">
    <property type="entry name" value="N-terminal domain of ligase-like"/>
    <property type="match status" value="1"/>
</dbReference>
<feature type="domain" description="Carrier" evidence="3">
    <location>
        <begin position="978"/>
        <end position="1055"/>
    </location>
</feature>
<dbReference type="InterPro" id="IPR023213">
    <property type="entry name" value="CAT-like_dom_sf"/>
</dbReference>
<dbReference type="PANTHER" id="PTHR45527">
    <property type="entry name" value="NONRIBOSOMAL PEPTIDE SYNTHETASE"/>
    <property type="match status" value="1"/>
</dbReference>
<dbReference type="Proteomes" id="UP000248333">
    <property type="component" value="Unassembled WGS sequence"/>
</dbReference>
<dbReference type="Gene3D" id="1.10.1200.10">
    <property type="entry name" value="ACP-like"/>
    <property type="match status" value="1"/>
</dbReference>
<sequence length="1501" mass="159781">MTPTILARSDSSVAPLSFAQERLWYIETAAPGTPTYNVPLLVRWTQGADADALADALSAVAARHEVLRTTYRLRDGRPVQLVGDPGPVSLEVIDLAGHADAWSIARRQADERARVPFDLAGEAPWRCTLWRGLPDGDAMLINIHHIAVDGWSLAPLFEDLATAYEAALAGVAPAFEPLPVRYADFAVTDRAAFDARGTRTLLAERVAELSTVAGGLVLGNRRASSPAAPTRSGGEHRFTLPAATWAATRELAAALSATPYVVLLAAFQTVLGRWSGRDDFLLGTVAANRPRSELERLVGFFANTVPVRCRPGADRTFAELCTAVRTEAFRALSYQRIPYDQLVAALPAAYGDPVDVAFVLQNAPTAQGPTRWETPLQLFTGTAKFDVAFVLEEGEDGLTGLVEYDTDRYEADVAVALAEGFVALLGAAVTDPELLVCRLPLSTAADGVPAGTLVGEPRSTPYRTVLEAIDERIADLDPDACAVTCAGTDTSWRELDGRSWWVADRLAALGVPVGGRVPVVADRGGALVAGWLGVLRAGAAYTPLNPDTPVDKLEHIVTELGAAAIVLDATGRRLVSADLLRRLAVPVVHLDEAVVSEAPAGRRRPPIDADDPAVIIYTSGTSGRPKGAIVPHRGLLNTISWWNAETGLNSTDRLLCAFSVSFDPASFETFRALVAGAQLIVADEETRRDPRLLARLLHGPRGATTMSLTPSLFRAVLDADEETGTSLRRLYVGGEALPRQTVEQCARQWGVPVVNVYGPTEACCVSTFAPTDLADPRQPAIGRPLPNTRAYVLGPNLEELPEGVPGELCVGGAGVSLGYLGDPERTAVAFPADPWDAGRGARLYRTGDRVALRRDGQLEYLGRVDEQVKILGHRIEPGEVARLMEDLPGVRAAAVHAVDSPPRLVAYVQLDTDGATPPGRDDLVRPLQRWLPPAVLPTDVYAVDALPRTGNDKVDFAALAALPSTRLAHTTAVARPLTAAEAAVATLFTDVLSERGERPDNLGPDDSFFTLGGHSLLAVSMLAEADRRTGRAVPLRDFLAEPTVAGLARLLAAATTDPTTAGANDGPAVPAEDDSHPATPIQQRLWAISRLPALGAAYLSPLVVRLTGAVDRDRLEEAVRAVLGRHPALRSRFRLVRAERRVRYRTDGPPPAVIRVDEVPPAELTARLDDACWAPFDLAVDAPARAHLLGVGSETLLVLTVHHIAADGWSVQLLLDQIGECCRAGVEGRPAVLPPPVHPAALAGPLDGAAVDGRVAAVVARLRGAPTDIRLPHARPRPSIQPVAGATVTRRLTADLTERIRAATRPLGVTTFMTTAAVLAVALARRSDQRDFLFAYPWGGREARDTADAVAMLVNTAVLRVDLGGSPTWREVLRRVREDSLVGYRDADAPFDAVAAALHPDRDLSRPPITPVYLAAGDVAPAPPSFGPGVTAEAAPLSATRVKFELEVGAEARADGLVLTAAYATDLFEQRAVVDLLDDCARCASDLTADLDLPALKGNPL</sequence>
<dbReference type="InterPro" id="IPR001242">
    <property type="entry name" value="Condensation_dom"/>
</dbReference>
<protein>
    <recommendedName>
        <fullName evidence="3">Carrier domain-containing protein</fullName>
    </recommendedName>
</protein>
<organism evidence="4 5">
    <name type="scientific">Micromonospora arborensis</name>
    <dbReference type="NCBI Taxonomy" id="2116518"/>
    <lineage>
        <taxon>Bacteria</taxon>
        <taxon>Bacillati</taxon>
        <taxon>Actinomycetota</taxon>
        <taxon>Actinomycetes</taxon>
        <taxon>Micromonosporales</taxon>
        <taxon>Micromonosporaceae</taxon>
        <taxon>Micromonospora</taxon>
    </lineage>
</organism>
<dbReference type="Pfam" id="PF00668">
    <property type="entry name" value="Condensation"/>
    <property type="match status" value="2"/>
</dbReference>
<evidence type="ECO:0000256" key="2">
    <source>
        <dbReference type="SAM" id="MobiDB-lite"/>
    </source>
</evidence>
<gene>
    <name evidence="4" type="ORF">C7C45_23365</name>
</gene>
<comment type="caution">
    <text evidence="4">The sequence shown here is derived from an EMBL/GenBank/DDBJ whole genome shotgun (WGS) entry which is preliminary data.</text>
</comment>
<dbReference type="Pfam" id="PF00550">
    <property type="entry name" value="PP-binding"/>
    <property type="match status" value="1"/>
</dbReference>
<dbReference type="PROSITE" id="PS50075">
    <property type="entry name" value="CARRIER"/>
    <property type="match status" value="1"/>
</dbReference>
<feature type="region of interest" description="Disordered" evidence="2">
    <location>
        <begin position="1057"/>
        <end position="1077"/>
    </location>
</feature>
<dbReference type="InterPro" id="IPR000873">
    <property type="entry name" value="AMP-dep_synth/lig_dom"/>
</dbReference>
<dbReference type="PANTHER" id="PTHR45527:SF1">
    <property type="entry name" value="FATTY ACID SYNTHASE"/>
    <property type="match status" value="1"/>
</dbReference>
<dbReference type="PROSITE" id="PS00455">
    <property type="entry name" value="AMP_BINDING"/>
    <property type="match status" value="1"/>
</dbReference>
<proteinExistence type="predicted"/>
<dbReference type="SUPFAM" id="SSF47336">
    <property type="entry name" value="ACP-like"/>
    <property type="match status" value="1"/>
</dbReference>
<dbReference type="InterPro" id="IPR010071">
    <property type="entry name" value="AA_adenyl_dom"/>
</dbReference>
<dbReference type="GO" id="GO:0008610">
    <property type="term" value="P:lipid biosynthetic process"/>
    <property type="evidence" value="ECO:0007669"/>
    <property type="project" value="UniProtKB-ARBA"/>
</dbReference>
<dbReference type="InterPro" id="IPR042099">
    <property type="entry name" value="ANL_N_sf"/>
</dbReference>
<dbReference type="EMBL" id="PYBV01000030">
    <property type="protein sequence ID" value="PYC66837.1"/>
    <property type="molecule type" value="Genomic_DNA"/>
</dbReference>
<dbReference type="RefSeq" id="WP_110565840.1">
    <property type="nucleotide sequence ID" value="NZ_PYBV01000030.1"/>
</dbReference>
<evidence type="ECO:0000256" key="1">
    <source>
        <dbReference type="ARBA" id="ARBA00001957"/>
    </source>
</evidence>
<dbReference type="InterPro" id="IPR025110">
    <property type="entry name" value="AMP-bd_C"/>
</dbReference>
<name>A0A318NJ98_9ACTN</name>
<dbReference type="GO" id="GO:0003824">
    <property type="term" value="F:catalytic activity"/>
    <property type="evidence" value="ECO:0007669"/>
    <property type="project" value="InterPro"/>
</dbReference>
<dbReference type="SUPFAM" id="SSF56801">
    <property type="entry name" value="Acetyl-CoA synthetase-like"/>
    <property type="match status" value="1"/>
</dbReference>
<dbReference type="InterPro" id="IPR009081">
    <property type="entry name" value="PP-bd_ACP"/>
</dbReference>
<reference evidence="4 5" key="1">
    <citation type="submission" date="2018-03" db="EMBL/GenBank/DDBJ databases">
        <title>Bioinformatic expansion and discovery of thiopeptide antibiotics.</title>
        <authorList>
            <person name="Schwalen C.J."/>
            <person name="Hudson G.A."/>
            <person name="Mitchell D.A."/>
        </authorList>
    </citation>
    <scope>NUCLEOTIDE SEQUENCE [LARGE SCALE GENOMIC DNA]</scope>
    <source>
        <strain evidence="4 5">NRRL 8041</strain>
    </source>
</reference>
<dbReference type="GO" id="GO:0005737">
    <property type="term" value="C:cytoplasm"/>
    <property type="evidence" value="ECO:0007669"/>
    <property type="project" value="TreeGrafter"/>
</dbReference>